<dbReference type="Proteomes" id="UP000681722">
    <property type="component" value="Unassembled WGS sequence"/>
</dbReference>
<dbReference type="EMBL" id="CAJOBC010008755">
    <property type="protein sequence ID" value="CAF3970084.1"/>
    <property type="molecule type" value="Genomic_DNA"/>
</dbReference>
<evidence type="ECO:0008006" key="5">
    <source>
        <dbReference type="Google" id="ProtNLM"/>
    </source>
</evidence>
<dbReference type="Proteomes" id="UP000663829">
    <property type="component" value="Unassembled WGS sequence"/>
</dbReference>
<keyword evidence="1" id="KW-0472">Membrane</keyword>
<evidence type="ECO:0000313" key="3">
    <source>
        <dbReference type="EMBL" id="CAF3970084.1"/>
    </source>
</evidence>
<evidence type="ECO:0000313" key="4">
    <source>
        <dbReference type="Proteomes" id="UP000663829"/>
    </source>
</evidence>
<protein>
    <recommendedName>
        <fullName evidence="5">G-protein coupled receptors family 1 profile domain-containing protein</fullName>
    </recommendedName>
</protein>
<dbReference type="EMBL" id="CAJNOQ010008755">
    <property type="protein sequence ID" value="CAF1205863.1"/>
    <property type="molecule type" value="Genomic_DNA"/>
</dbReference>
<feature type="transmembrane region" description="Helical" evidence="1">
    <location>
        <begin position="91"/>
        <end position="109"/>
    </location>
</feature>
<sequence>MTSSFAQYIFIDILALISLVIGSIWSFIIISIIIYNRRQLYNISTLLICNSCCACIFQCYNIFALYVYMLRADLTKPDGGVNLPSDRLCTIRAWLLFSGACAVYWSYMLQGFHRLVTTVFYKKRWLQKSAVFYIIVIILQWIMGGLVSVLPLFLGRDF</sequence>
<reference evidence="2" key="1">
    <citation type="submission" date="2021-02" db="EMBL/GenBank/DDBJ databases">
        <authorList>
            <person name="Nowell W R."/>
        </authorList>
    </citation>
    <scope>NUCLEOTIDE SEQUENCE</scope>
</reference>
<comment type="caution">
    <text evidence="2">The sequence shown here is derived from an EMBL/GenBank/DDBJ whole genome shotgun (WGS) entry which is preliminary data.</text>
</comment>
<evidence type="ECO:0000256" key="1">
    <source>
        <dbReference type="SAM" id="Phobius"/>
    </source>
</evidence>
<feature type="transmembrane region" description="Helical" evidence="1">
    <location>
        <begin position="47"/>
        <end position="71"/>
    </location>
</feature>
<organism evidence="2 4">
    <name type="scientific">Didymodactylos carnosus</name>
    <dbReference type="NCBI Taxonomy" id="1234261"/>
    <lineage>
        <taxon>Eukaryota</taxon>
        <taxon>Metazoa</taxon>
        <taxon>Spiralia</taxon>
        <taxon>Gnathifera</taxon>
        <taxon>Rotifera</taxon>
        <taxon>Eurotatoria</taxon>
        <taxon>Bdelloidea</taxon>
        <taxon>Philodinida</taxon>
        <taxon>Philodinidae</taxon>
        <taxon>Didymodactylos</taxon>
    </lineage>
</organism>
<evidence type="ECO:0000313" key="2">
    <source>
        <dbReference type="EMBL" id="CAF1205863.1"/>
    </source>
</evidence>
<name>A0A814WSY7_9BILA</name>
<keyword evidence="1" id="KW-1133">Transmembrane helix</keyword>
<accession>A0A814WSY7</accession>
<dbReference type="OrthoDB" id="10068072at2759"/>
<keyword evidence="4" id="KW-1185">Reference proteome</keyword>
<gene>
    <name evidence="2" type="ORF">GPM918_LOCUS23959</name>
    <name evidence="3" type="ORF">SRO942_LOCUS23957</name>
</gene>
<feature type="transmembrane region" description="Helical" evidence="1">
    <location>
        <begin position="130"/>
        <end position="154"/>
    </location>
</feature>
<dbReference type="AlphaFoldDB" id="A0A814WSY7"/>
<feature type="transmembrane region" description="Helical" evidence="1">
    <location>
        <begin position="6"/>
        <end position="35"/>
    </location>
</feature>
<keyword evidence="1" id="KW-0812">Transmembrane</keyword>
<proteinExistence type="predicted"/>